<dbReference type="PROSITE" id="PS50949">
    <property type="entry name" value="HTH_GNTR"/>
    <property type="match status" value="1"/>
</dbReference>
<reference evidence="6" key="1">
    <citation type="journal article" date="2019" name="Int. J. Syst. Evol. Microbiol.">
        <title>The Global Catalogue of Microorganisms (GCM) 10K type strain sequencing project: providing services to taxonomists for standard genome sequencing and annotation.</title>
        <authorList>
            <consortium name="The Broad Institute Genomics Platform"/>
            <consortium name="The Broad Institute Genome Sequencing Center for Infectious Disease"/>
            <person name="Wu L."/>
            <person name="Ma J."/>
        </authorList>
    </citation>
    <scope>NUCLEOTIDE SEQUENCE [LARGE SCALE GENOMIC DNA]</scope>
    <source>
        <strain evidence="6">KCTC 52094</strain>
    </source>
</reference>
<dbReference type="PANTHER" id="PTHR43537">
    <property type="entry name" value="TRANSCRIPTIONAL REGULATOR, GNTR FAMILY"/>
    <property type="match status" value="1"/>
</dbReference>
<evidence type="ECO:0000259" key="4">
    <source>
        <dbReference type="PROSITE" id="PS50949"/>
    </source>
</evidence>
<evidence type="ECO:0000256" key="2">
    <source>
        <dbReference type="ARBA" id="ARBA00023125"/>
    </source>
</evidence>
<keyword evidence="3" id="KW-0804">Transcription</keyword>
<dbReference type="SMART" id="SM00895">
    <property type="entry name" value="FCD"/>
    <property type="match status" value="1"/>
</dbReference>
<dbReference type="Gene3D" id="1.20.120.530">
    <property type="entry name" value="GntR ligand-binding domain-like"/>
    <property type="match status" value="1"/>
</dbReference>
<dbReference type="RefSeq" id="WP_379595032.1">
    <property type="nucleotide sequence ID" value="NZ_JBHRTN010000007.1"/>
</dbReference>
<name>A0ABV7FZ06_9PROT</name>
<dbReference type="Gene3D" id="1.10.10.10">
    <property type="entry name" value="Winged helix-like DNA-binding domain superfamily/Winged helix DNA-binding domain"/>
    <property type="match status" value="1"/>
</dbReference>
<dbReference type="InterPro" id="IPR036390">
    <property type="entry name" value="WH_DNA-bd_sf"/>
</dbReference>
<evidence type="ECO:0000256" key="3">
    <source>
        <dbReference type="ARBA" id="ARBA00023163"/>
    </source>
</evidence>
<keyword evidence="1" id="KW-0805">Transcription regulation</keyword>
<dbReference type="PANTHER" id="PTHR43537:SF24">
    <property type="entry name" value="GLUCONATE OPERON TRANSCRIPTIONAL REPRESSOR"/>
    <property type="match status" value="1"/>
</dbReference>
<feature type="domain" description="HTH gntR-type" evidence="4">
    <location>
        <begin position="17"/>
        <end position="84"/>
    </location>
</feature>
<dbReference type="InterPro" id="IPR036388">
    <property type="entry name" value="WH-like_DNA-bd_sf"/>
</dbReference>
<dbReference type="SMART" id="SM00345">
    <property type="entry name" value="HTH_GNTR"/>
    <property type="match status" value="1"/>
</dbReference>
<dbReference type="Proteomes" id="UP001595593">
    <property type="component" value="Unassembled WGS sequence"/>
</dbReference>
<dbReference type="Pfam" id="PF07729">
    <property type="entry name" value="FCD"/>
    <property type="match status" value="1"/>
</dbReference>
<organism evidence="5 6">
    <name type="scientific">Teichococcus globiformis</name>
    <dbReference type="NCBI Taxonomy" id="2307229"/>
    <lineage>
        <taxon>Bacteria</taxon>
        <taxon>Pseudomonadati</taxon>
        <taxon>Pseudomonadota</taxon>
        <taxon>Alphaproteobacteria</taxon>
        <taxon>Acetobacterales</taxon>
        <taxon>Roseomonadaceae</taxon>
        <taxon>Roseomonas</taxon>
    </lineage>
</organism>
<proteinExistence type="predicted"/>
<evidence type="ECO:0000313" key="6">
    <source>
        <dbReference type="Proteomes" id="UP001595593"/>
    </source>
</evidence>
<protein>
    <submittedName>
        <fullName evidence="5">GntR family transcriptional regulator</fullName>
    </submittedName>
</protein>
<dbReference type="SUPFAM" id="SSF48008">
    <property type="entry name" value="GntR ligand-binding domain-like"/>
    <property type="match status" value="1"/>
</dbReference>
<dbReference type="Pfam" id="PF00392">
    <property type="entry name" value="GntR"/>
    <property type="match status" value="1"/>
</dbReference>
<sequence length="233" mass="25231">MAASPLDRLAGMTTPRRTAAEHVEAALRSAILEGHLPAGLALRQEDLAARFGLSRMPVREALRRLEAQALAESVPHKGTVVAEISAAAIADSFAIRAGLEPEALRLSAPRLTPSDLDAGADLITQMEGEDDLARLGEWNRRFHCLLYARAGHARLLRLIDQELAVFDRHLRFLLAMRGRERMAQDDHRAMLQALRLGDGAAAVAVLQHHIRGAAAEMASLLEAEKHGAGRCSG</sequence>
<keyword evidence="6" id="KW-1185">Reference proteome</keyword>
<dbReference type="CDD" id="cd07377">
    <property type="entry name" value="WHTH_GntR"/>
    <property type="match status" value="1"/>
</dbReference>
<comment type="caution">
    <text evidence="5">The sequence shown here is derived from an EMBL/GenBank/DDBJ whole genome shotgun (WGS) entry which is preliminary data.</text>
</comment>
<accession>A0ABV7FZ06</accession>
<evidence type="ECO:0000256" key="1">
    <source>
        <dbReference type="ARBA" id="ARBA00023015"/>
    </source>
</evidence>
<dbReference type="EMBL" id="JBHRTN010000007">
    <property type="protein sequence ID" value="MFC3124614.1"/>
    <property type="molecule type" value="Genomic_DNA"/>
</dbReference>
<dbReference type="InterPro" id="IPR011711">
    <property type="entry name" value="GntR_C"/>
</dbReference>
<dbReference type="InterPro" id="IPR008920">
    <property type="entry name" value="TF_FadR/GntR_C"/>
</dbReference>
<keyword evidence="2" id="KW-0238">DNA-binding</keyword>
<dbReference type="SUPFAM" id="SSF46785">
    <property type="entry name" value="Winged helix' DNA-binding domain"/>
    <property type="match status" value="1"/>
</dbReference>
<gene>
    <name evidence="5" type="ORF">ACFOD4_06020</name>
</gene>
<dbReference type="InterPro" id="IPR000524">
    <property type="entry name" value="Tscrpt_reg_HTH_GntR"/>
</dbReference>
<evidence type="ECO:0000313" key="5">
    <source>
        <dbReference type="EMBL" id="MFC3124614.1"/>
    </source>
</evidence>